<organism evidence="6 7">
    <name type="scientific">Kordiimonas sediminis</name>
    <dbReference type="NCBI Taxonomy" id="1735581"/>
    <lineage>
        <taxon>Bacteria</taxon>
        <taxon>Pseudomonadati</taxon>
        <taxon>Pseudomonadota</taxon>
        <taxon>Alphaproteobacteria</taxon>
        <taxon>Kordiimonadales</taxon>
        <taxon>Kordiimonadaceae</taxon>
        <taxon>Kordiimonas</taxon>
    </lineage>
</organism>
<evidence type="ECO:0000256" key="1">
    <source>
        <dbReference type="ARBA" id="ARBA00022723"/>
    </source>
</evidence>
<accession>A0A919EA93</accession>
<reference evidence="6" key="1">
    <citation type="journal article" date="2014" name="Int. J. Syst. Evol. Microbiol.">
        <title>Complete genome sequence of Corynebacterium casei LMG S-19264T (=DSM 44701T), isolated from a smear-ripened cheese.</title>
        <authorList>
            <consortium name="US DOE Joint Genome Institute (JGI-PGF)"/>
            <person name="Walter F."/>
            <person name="Albersmeier A."/>
            <person name="Kalinowski J."/>
            <person name="Ruckert C."/>
        </authorList>
    </citation>
    <scope>NUCLEOTIDE SEQUENCE</scope>
    <source>
        <strain evidence="6">KCTC 42590</strain>
    </source>
</reference>
<evidence type="ECO:0000256" key="2">
    <source>
        <dbReference type="ARBA" id="ARBA00022771"/>
    </source>
</evidence>
<keyword evidence="1" id="KW-0479">Metal-binding</keyword>
<sequence>MKDFIIDKEYWSNKLDLFEQEVLSLDEASQDSRKPVELDQTSVGRLSRMDAMQGQAMNLAIAARRKQSLVKIQAARLRLEEEEFGYCITCGDDIAVKRLELDPTVSVCTNCSKQS</sequence>
<evidence type="ECO:0000313" key="7">
    <source>
        <dbReference type="Proteomes" id="UP000630923"/>
    </source>
</evidence>
<keyword evidence="2" id="KW-0863">Zinc-finger</keyword>
<dbReference type="Proteomes" id="UP000630923">
    <property type="component" value="Unassembled WGS sequence"/>
</dbReference>
<evidence type="ECO:0000259" key="5">
    <source>
        <dbReference type="Pfam" id="PF01258"/>
    </source>
</evidence>
<dbReference type="InterPro" id="IPR000962">
    <property type="entry name" value="Znf_DskA_TraR"/>
</dbReference>
<gene>
    <name evidence="6" type="ORF">GCM10017044_23870</name>
</gene>
<dbReference type="PROSITE" id="PS51128">
    <property type="entry name" value="ZF_DKSA_2"/>
    <property type="match status" value="1"/>
</dbReference>
<dbReference type="EMBL" id="BNCI01000002">
    <property type="protein sequence ID" value="GHF27928.1"/>
    <property type="molecule type" value="Genomic_DNA"/>
</dbReference>
<name>A0A919EA93_9PROT</name>
<evidence type="ECO:0000313" key="6">
    <source>
        <dbReference type="EMBL" id="GHF27928.1"/>
    </source>
</evidence>
<feature type="zinc finger region" description="dksA C4-type" evidence="4">
    <location>
        <begin position="87"/>
        <end position="111"/>
    </location>
</feature>
<dbReference type="Pfam" id="PF01258">
    <property type="entry name" value="zf-dskA_traR"/>
    <property type="match status" value="1"/>
</dbReference>
<reference evidence="6" key="2">
    <citation type="submission" date="2020-09" db="EMBL/GenBank/DDBJ databases">
        <authorList>
            <person name="Sun Q."/>
            <person name="Kim S."/>
        </authorList>
    </citation>
    <scope>NUCLEOTIDE SEQUENCE</scope>
    <source>
        <strain evidence="6">KCTC 42590</strain>
    </source>
</reference>
<dbReference type="PANTHER" id="PTHR33823:SF4">
    <property type="entry name" value="GENERAL STRESS PROTEIN 16O"/>
    <property type="match status" value="1"/>
</dbReference>
<dbReference type="GO" id="GO:0008270">
    <property type="term" value="F:zinc ion binding"/>
    <property type="evidence" value="ECO:0007669"/>
    <property type="project" value="UniProtKB-KW"/>
</dbReference>
<dbReference type="AlphaFoldDB" id="A0A919EA93"/>
<dbReference type="SUPFAM" id="SSF57716">
    <property type="entry name" value="Glucocorticoid receptor-like (DNA-binding domain)"/>
    <property type="match status" value="1"/>
</dbReference>
<evidence type="ECO:0000256" key="4">
    <source>
        <dbReference type="PROSITE-ProRule" id="PRU00510"/>
    </source>
</evidence>
<dbReference type="RefSeq" id="WP_191253247.1">
    <property type="nucleotide sequence ID" value="NZ_BNCI01000002.1"/>
</dbReference>
<feature type="domain" description="Zinc finger DksA/TraR C4-type" evidence="5">
    <location>
        <begin position="83"/>
        <end position="111"/>
    </location>
</feature>
<keyword evidence="7" id="KW-1185">Reference proteome</keyword>
<proteinExistence type="predicted"/>
<dbReference type="Gene3D" id="1.20.120.910">
    <property type="entry name" value="DksA, coiled-coil domain"/>
    <property type="match status" value="1"/>
</dbReference>
<dbReference type="PANTHER" id="PTHR33823">
    <property type="entry name" value="RNA POLYMERASE-BINDING TRANSCRIPTION FACTOR DKSA-RELATED"/>
    <property type="match status" value="1"/>
</dbReference>
<comment type="caution">
    <text evidence="6">The sequence shown here is derived from an EMBL/GenBank/DDBJ whole genome shotgun (WGS) entry which is preliminary data.</text>
</comment>
<protein>
    <submittedName>
        <fullName evidence="6">Molecular chaperone DnaK</fullName>
    </submittedName>
</protein>
<evidence type="ECO:0000256" key="3">
    <source>
        <dbReference type="ARBA" id="ARBA00022833"/>
    </source>
</evidence>
<keyword evidence="3" id="KW-0862">Zinc</keyword>